<evidence type="ECO:0000256" key="1">
    <source>
        <dbReference type="SAM" id="Phobius"/>
    </source>
</evidence>
<accession>A0A345E8G6</accession>
<keyword evidence="1" id="KW-1133">Transmembrane helix</keyword>
<sequence>MTVLATGVDFGALLNFPAWTAQVFIYAGLCLLLLGLMAWLGSHRLQRRTWGRRLALSGGGLFVVGSAWSTFLNLLTYVLG</sequence>
<geneLocation type="plasmid" evidence="3">
    <name>pcba1112-01</name>
</geneLocation>
<feature type="transmembrane region" description="Helical" evidence="1">
    <location>
        <begin position="23"/>
        <end position="42"/>
    </location>
</feature>
<reference evidence="2 3" key="1">
    <citation type="submission" date="2018-07" db="EMBL/GenBank/DDBJ databases">
        <title>Genome sequences of Haloplanus sp. CBA1112.</title>
        <authorList>
            <person name="Kim Y.B."/>
            <person name="Roh S.W."/>
        </authorList>
    </citation>
    <scope>NUCLEOTIDE SEQUENCE [LARGE SCALE GENOMIC DNA]</scope>
    <source>
        <strain evidence="2 3">CBA1112</strain>
        <plasmid evidence="3">pcba1112-01</plasmid>
    </source>
</reference>
<dbReference type="AlphaFoldDB" id="A0A345E8G6"/>
<gene>
    <name evidence="2" type="ORF">DU484_00750</name>
</gene>
<evidence type="ECO:0000313" key="2">
    <source>
        <dbReference type="EMBL" id="AXG08488.1"/>
    </source>
</evidence>
<proteinExistence type="predicted"/>
<keyword evidence="2" id="KW-0614">Plasmid</keyword>
<keyword evidence="1" id="KW-0812">Transmembrane</keyword>
<keyword evidence="1" id="KW-0472">Membrane</keyword>
<dbReference type="EMBL" id="CP031147">
    <property type="protein sequence ID" value="AXG08488.1"/>
    <property type="molecule type" value="Genomic_DNA"/>
</dbReference>
<protein>
    <submittedName>
        <fullName evidence="2">Uncharacterized protein</fullName>
    </submittedName>
</protein>
<organism evidence="2 3">
    <name type="scientific">Haloplanus rubicundus</name>
    <dbReference type="NCBI Taxonomy" id="1547898"/>
    <lineage>
        <taxon>Archaea</taxon>
        <taxon>Methanobacteriati</taxon>
        <taxon>Methanobacteriota</taxon>
        <taxon>Stenosarchaea group</taxon>
        <taxon>Halobacteria</taxon>
        <taxon>Halobacteriales</taxon>
        <taxon>Haloferacaceae</taxon>
        <taxon>Haloplanus</taxon>
    </lineage>
</organism>
<dbReference type="KEGG" id="haq:DU484_00750"/>
<evidence type="ECO:0000313" key="3">
    <source>
        <dbReference type="Proteomes" id="UP000252985"/>
    </source>
</evidence>
<dbReference type="Proteomes" id="UP000252985">
    <property type="component" value="Plasmid pCBA1112-01"/>
</dbReference>
<feature type="transmembrane region" description="Helical" evidence="1">
    <location>
        <begin position="54"/>
        <end position="79"/>
    </location>
</feature>
<name>A0A345E8G6_9EURY</name>